<feature type="region of interest" description="Disordered" evidence="3">
    <location>
        <begin position="1110"/>
        <end position="1373"/>
    </location>
</feature>
<dbReference type="InterPro" id="IPR007751">
    <property type="entry name" value="DUF676_lipase-like"/>
</dbReference>
<dbReference type="Gene3D" id="3.40.50.1820">
    <property type="entry name" value="alpha/beta hydrolase"/>
    <property type="match status" value="1"/>
</dbReference>
<dbReference type="PANTHER" id="PTHR12482">
    <property type="entry name" value="LIPASE ROG1-RELATED-RELATED"/>
    <property type="match status" value="1"/>
</dbReference>
<dbReference type="Pfam" id="PF05057">
    <property type="entry name" value="DUF676"/>
    <property type="match status" value="2"/>
</dbReference>
<comment type="similarity">
    <text evidence="1">Belongs to the putative lipase ROG1 family.</text>
</comment>
<feature type="region of interest" description="Disordered" evidence="3">
    <location>
        <begin position="761"/>
        <end position="839"/>
    </location>
</feature>
<feature type="region of interest" description="Disordered" evidence="3">
    <location>
        <begin position="344"/>
        <end position="399"/>
    </location>
</feature>
<reference evidence="5" key="1">
    <citation type="journal article" date="2012" name="PLoS Genet.">
        <title>Comparative analysis of the genomes of two field isolates of the rice blast fungus Magnaporthe oryzae.</title>
        <authorList>
            <person name="Xue M."/>
            <person name="Yang J."/>
            <person name="Li Z."/>
            <person name="Hu S."/>
            <person name="Yao N."/>
            <person name="Dean R.A."/>
            <person name="Zhao W."/>
            <person name="Shen M."/>
            <person name="Zhang H."/>
            <person name="Li C."/>
            <person name="Liu L."/>
            <person name="Cao L."/>
            <person name="Xu X."/>
            <person name="Xing Y."/>
            <person name="Hsiang T."/>
            <person name="Zhang Z."/>
            <person name="Xu J.R."/>
            <person name="Peng Y.L."/>
        </authorList>
    </citation>
    <scope>NUCLEOTIDE SEQUENCE</scope>
    <source>
        <strain evidence="5">Y34</strain>
    </source>
</reference>
<dbReference type="GO" id="GO:0016042">
    <property type="term" value="P:lipid catabolic process"/>
    <property type="evidence" value="ECO:0007669"/>
    <property type="project" value="UniProtKB-KW"/>
</dbReference>
<dbReference type="Proteomes" id="UP000011086">
    <property type="component" value="Unassembled WGS sequence"/>
</dbReference>
<feature type="domain" description="DUF676" evidence="4">
    <location>
        <begin position="399"/>
        <end position="438"/>
    </location>
</feature>
<feature type="compositionally biased region" description="Basic and acidic residues" evidence="3">
    <location>
        <begin position="388"/>
        <end position="398"/>
    </location>
</feature>
<feature type="compositionally biased region" description="Low complexity" evidence="3">
    <location>
        <begin position="1224"/>
        <end position="1239"/>
    </location>
</feature>
<dbReference type="InterPro" id="IPR044294">
    <property type="entry name" value="Lipase-like"/>
</dbReference>
<feature type="region of interest" description="Disordered" evidence="3">
    <location>
        <begin position="51"/>
        <end position="80"/>
    </location>
</feature>
<feature type="compositionally biased region" description="Basic and acidic residues" evidence="3">
    <location>
        <begin position="69"/>
        <end position="80"/>
    </location>
</feature>
<feature type="region of interest" description="Disordered" evidence="3">
    <location>
        <begin position="433"/>
        <end position="496"/>
    </location>
</feature>
<feature type="region of interest" description="Disordered" evidence="3">
    <location>
        <begin position="203"/>
        <end position="224"/>
    </location>
</feature>
<feature type="compositionally biased region" description="Basic and acidic residues" evidence="3">
    <location>
        <begin position="1110"/>
        <end position="1127"/>
    </location>
</feature>
<feature type="compositionally biased region" description="Polar residues" evidence="3">
    <location>
        <begin position="1334"/>
        <end position="1346"/>
    </location>
</feature>
<feature type="compositionally biased region" description="Basic and acidic residues" evidence="3">
    <location>
        <begin position="1241"/>
        <end position="1265"/>
    </location>
</feature>
<feature type="compositionally biased region" description="Polar residues" evidence="3">
    <location>
        <begin position="1142"/>
        <end position="1172"/>
    </location>
</feature>
<dbReference type="EMBL" id="JH793484">
    <property type="protein sequence ID" value="ELQ40483.1"/>
    <property type="molecule type" value="Genomic_DNA"/>
</dbReference>
<sequence>MYRPYFNLVKGTSPPHRRALTRGCWRTFFCRSARSVVPPCPLFAETSAPNAHIGSDRQVKPSKQKPRSQAHDNECDLNRPVDDPQNTMLLLHQIGSVKIGEVVRYTVTYTPSNDRILPSPECLHLRIRNSSSTALRAAFVHGPYTLSVAAYPSHYDPNKKFAQPRRYGVPEFEPMLKAGGSWACRLLVPDTIRQSAGSNVTKGYFGGSSTPTNPTSPGVPPGMDLETQPPDSVSWIIEVSSQVIFSTSAAVHYEILLARDEKSLHLGIPGVSVIGGSHVHLPQPGKISDFQPPPPSPHDELVQNNQRPQKGVFSSAIFIKVEDTAALWDTPKLASFEEPRKLKDKVGTSIQPNGETTGTEITQPEAPDAPPNADTTSQARPSNTCQEESNRKKAPDRRQKVHLVVLTHGLHSNLGADMLFLKESIDAGVRQAKIDAKQRRAREAREKREREQTKGKSQDETALNEDGSGSDTPRPLHQAEKSQTPAEAEVSDDEVVDDDEEVVVRGFSGNATRTERGIKYLGKRLARYVLSMTYPDQPYLPASLANVTSGGTSAHKNSSIRKEPKEDDLRAHRITKISFIGHSLGGLVQMYAIAYIQKHSPQFFTLIEPVNFIALASPLLGLNHENPLYLKFALDFGLVGRTGQDLGLTWRAPTIARSGWSAIVSNLGENAHKKLLGETEESKPLLRILPTGPAHLALKAFRNRTLYSNVVNDGIVPLRTSCLLFLDWQGIGRVEKARREAGLVETVVGFGWSELMGANVTSPRSASWPVNTSEDEDDGNDETKRKKKHGRGDNGSSGLTIDPGGTGSPCEDGALTPLAPNSHEVPQPSGNAILEDDRQSIRSVPTTSWAGMTSGSMTAANPFTGFFNLFRKDEPPKPSPPNHKQAKILKRSQTLASEASNLASSSTSRVTTGHELNHEGEDSMAAPPRTTLFEAAGDLLNPKLPSVEYLIDPSKRPRTIFHDRVYHPSDIPPPPLKKRPSSSSSRRKKPARIDSAETGVSTSSKSPHSSPITSPTTQSRKGSLGSSTNDYDDTANTNPAKGPDEVIDSAGMRVEEKIARAYHRGLSWRKVLVKLEPDAHNNIIVRRKFANAFGWPVVQHLVEAHFSDSAVARKPDSAEPSTERAKDVGLNPDSHGRETKQQPETAQFDTSIQSATSGTHLDQQVTSKTSAAQGGDFGKLNPEALSAPDLDRTLSERREATDKVSELPNTPPKKSNSIPLMRHGSGSSNSSNGGTSPGSRKVGDESARPAYDRLDSMTWSERDWADSDDDSELEIGATNGFLGQGLFRKGTSKNVTSSSGDAEGNGTAKVHGAGWNWTEKIVGKGPTRNKAMSPRSQAFPPQSGSDSFEIGSRAAAQTKAAQNDADKPAQQAQ</sequence>
<dbReference type="GO" id="GO:0047372">
    <property type="term" value="F:monoacylglycerol lipase activity"/>
    <property type="evidence" value="ECO:0007669"/>
    <property type="project" value="TreeGrafter"/>
</dbReference>
<feature type="region of interest" description="Disordered" evidence="3">
    <location>
        <begin position="870"/>
        <end position="927"/>
    </location>
</feature>
<feature type="compositionally biased region" description="Basic and acidic residues" evidence="3">
    <location>
        <begin position="1189"/>
        <end position="1205"/>
    </location>
</feature>
<keyword evidence="2" id="KW-0443">Lipid metabolism</keyword>
<dbReference type="SUPFAM" id="SSF53474">
    <property type="entry name" value="alpha/beta-Hydrolases"/>
    <property type="match status" value="1"/>
</dbReference>
<name>A0AA97P1W8_PYRO3</name>
<feature type="compositionally biased region" description="Polar residues" evidence="3">
    <location>
        <begin position="203"/>
        <end position="216"/>
    </location>
</feature>
<evidence type="ECO:0000256" key="3">
    <source>
        <dbReference type="SAM" id="MobiDB-lite"/>
    </source>
</evidence>
<dbReference type="PANTHER" id="PTHR12482:SF62">
    <property type="entry name" value="LIPASE ROG1-RELATED"/>
    <property type="match status" value="1"/>
</dbReference>
<feature type="compositionally biased region" description="Low complexity" evidence="3">
    <location>
        <begin position="1001"/>
        <end position="1019"/>
    </location>
</feature>
<gene>
    <name evidence="5" type="ORF">OOU_Y34scaffold00433g27</name>
</gene>
<feature type="region of interest" description="Disordered" evidence="3">
    <location>
        <begin position="279"/>
        <end position="303"/>
    </location>
</feature>
<protein>
    <recommendedName>
        <fullName evidence="4">DUF676 domain-containing protein</fullName>
    </recommendedName>
</protein>
<feature type="compositionally biased region" description="Low complexity" evidence="3">
    <location>
        <begin position="894"/>
        <end position="908"/>
    </location>
</feature>
<feature type="domain" description="DUF676" evidence="4">
    <location>
        <begin position="570"/>
        <end position="720"/>
    </location>
</feature>
<feature type="compositionally biased region" description="Polar residues" evidence="3">
    <location>
        <begin position="1020"/>
        <end position="1039"/>
    </location>
</feature>
<feature type="region of interest" description="Disordered" evidence="3">
    <location>
        <begin position="964"/>
        <end position="1049"/>
    </location>
</feature>
<feature type="compositionally biased region" description="Low complexity" evidence="3">
    <location>
        <begin position="1354"/>
        <end position="1363"/>
    </location>
</feature>
<feature type="compositionally biased region" description="Polar residues" evidence="3">
    <location>
        <begin position="373"/>
        <end position="387"/>
    </location>
</feature>
<evidence type="ECO:0000313" key="5">
    <source>
        <dbReference type="EMBL" id="ELQ40483.1"/>
    </source>
</evidence>
<dbReference type="InterPro" id="IPR029058">
    <property type="entry name" value="AB_hydrolase_fold"/>
</dbReference>
<feature type="compositionally biased region" description="Basic residues" evidence="3">
    <location>
        <begin position="976"/>
        <end position="990"/>
    </location>
</feature>
<accession>A0AA97P1W8</accession>
<evidence type="ECO:0000256" key="1">
    <source>
        <dbReference type="ARBA" id="ARBA00007920"/>
    </source>
</evidence>
<evidence type="ECO:0000259" key="4">
    <source>
        <dbReference type="Pfam" id="PF05057"/>
    </source>
</evidence>
<keyword evidence="2" id="KW-0442">Lipid degradation</keyword>
<feature type="compositionally biased region" description="Polar residues" evidence="3">
    <location>
        <begin position="348"/>
        <end position="362"/>
    </location>
</feature>
<proteinExistence type="inferred from homology"/>
<feature type="compositionally biased region" description="Polar residues" evidence="3">
    <location>
        <begin position="761"/>
        <end position="772"/>
    </location>
</feature>
<organism evidence="5">
    <name type="scientific">Pyricularia oryzae (strain Y34)</name>
    <name type="common">Rice blast fungus</name>
    <name type="synonym">Magnaporthe oryzae</name>
    <dbReference type="NCBI Taxonomy" id="1143189"/>
    <lineage>
        <taxon>Eukaryota</taxon>
        <taxon>Fungi</taxon>
        <taxon>Dikarya</taxon>
        <taxon>Ascomycota</taxon>
        <taxon>Pezizomycotina</taxon>
        <taxon>Sordariomycetes</taxon>
        <taxon>Sordariomycetidae</taxon>
        <taxon>Magnaporthales</taxon>
        <taxon>Pyriculariaceae</taxon>
        <taxon>Pyricularia</taxon>
    </lineage>
</organism>
<evidence type="ECO:0000256" key="2">
    <source>
        <dbReference type="ARBA" id="ARBA00022963"/>
    </source>
</evidence>
<feature type="compositionally biased region" description="Basic and acidic residues" evidence="3">
    <location>
        <begin position="433"/>
        <end position="459"/>
    </location>
</feature>